<dbReference type="PANTHER" id="PTHR36839:SF1">
    <property type="entry name" value="METALLO-BETA-LACTAMASE FAMILY PROTEIN (AFU_ORTHOLOGUE AFUA_5G12770)"/>
    <property type="match status" value="1"/>
</dbReference>
<dbReference type="PANTHER" id="PTHR36839">
    <property type="entry name" value="METALLO-BETA-LACTAMASE FAMILY PROTEIN (AFU_ORTHOLOGUE AFUA_5G12770)"/>
    <property type="match status" value="1"/>
</dbReference>
<sequence>MLNYICTTCGVQYSKSQEVPSDCIICNEERQYINPSGQSWTTLEKMQKSKLYKNEILKEETGLYSITRGLCSNGTETAIGIQTP</sequence>
<dbReference type="Proteomes" id="UP000194816">
    <property type="component" value="Unassembled WGS sequence"/>
</dbReference>
<evidence type="ECO:0008006" key="3">
    <source>
        <dbReference type="Google" id="ProtNLM"/>
    </source>
</evidence>
<accession>A0A9X6M1C8</accession>
<evidence type="ECO:0000313" key="2">
    <source>
        <dbReference type="Proteomes" id="UP000194816"/>
    </source>
</evidence>
<organism evidence="1 2">
    <name type="scientific">Bacillus thuringiensis subsp. higo</name>
    <dbReference type="NCBI Taxonomy" id="132266"/>
    <lineage>
        <taxon>Bacteria</taxon>
        <taxon>Bacillati</taxon>
        <taxon>Bacillota</taxon>
        <taxon>Bacilli</taxon>
        <taxon>Bacillales</taxon>
        <taxon>Bacillaceae</taxon>
        <taxon>Bacillus</taxon>
        <taxon>Bacillus cereus group</taxon>
    </lineage>
</organism>
<dbReference type="AlphaFoldDB" id="A0A9X6M1C8"/>
<dbReference type="EMBL" id="MOOK01000040">
    <property type="protein sequence ID" value="OUB59720.1"/>
    <property type="molecule type" value="Genomic_DNA"/>
</dbReference>
<evidence type="ECO:0000313" key="1">
    <source>
        <dbReference type="EMBL" id="OUB59720.1"/>
    </source>
</evidence>
<proteinExistence type="predicted"/>
<reference evidence="1 2" key="1">
    <citation type="submission" date="2016-10" db="EMBL/GenBank/DDBJ databases">
        <title>Comparative genomics of Bacillus thuringiensis reveals a path to pathogens against multiple invertebrate hosts.</title>
        <authorList>
            <person name="Zheng J."/>
            <person name="Gao Q."/>
            <person name="Liu H."/>
            <person name="Peng D."/>
            <person name="Ruan L."/>
            <person name="Sun M."/>
        </authorList>
    </citation>
    <scope>NUCLEOTIDE SEQUENCE [LARGE SCALE GENOMIC DNA]</scope>
    <source>
        <strain evidence="1">BGSC 4AU1</strain>
    </source>
</reference>
<protein>
    <recommendedName>
        <fullName evidence="3">Hydrolase</fullName>
    </recommendedName>
</protein>
<comment type="caution">
    <text evidence="1">The sequence shown here is derived from an EMBL/GenBank/DDBJ whole genome shotgun (WGS) entry which is preliminary data.</text>
</comment>
<gene>
    <name evidence="1" type="ORF">BK716_03595</name>
</gene>
<name>A0A9X6M1C8_BACUH</name>